<protein>
    <submittedName>
        <fullName evidence="2">Uncharacterized protein</fullName>
    </submittedName>
</protein>
<evidence type="ECO:0000313" key="3">
    <source>
        <dbReference type="Proteomes" id="UP000324222"/>
    </source>
</evidence>
<proteinExistence type="predicted"/>
<name>A0A5B7JZG0_PORTR</name>
<organism evidence="2 3">
    <name type="scientific">Portunus trituberculatus</name>
    <name type="common">Swimming crab</name>
    <name type="synonym">Neptunus trituberculatus</name>
    <dbReference type="NCBI Taxonomy" id="210409"/>
    <lineage>
        <taxon>Eukaryota</taxon>
        <taxon>Metazoa</taxon>
        <taxon>Ecdysozoa</taxon>
        <taxon>Arthropoda</taxon>
        <taxon>Crustacea</taxon>
        <taxon>Multicrustacea</taxon>
        <taxon>Malacostraca</taxon>
        <taxon>Eumalacostraca</taxon>
        <taxon>Eucarida</taxon>
        <taxon>Decapoda</taxon>
        <taxon>Pleocyemata</taxon>
        <taxon>Brachyura</taxon>
        <taxon>Eubrachyura</taxon>
        <taxon>Portunoidea</taxon>
        <taxon>Portunidae</taxon>
        <taxon>Portuninae</taxon>
        <taxon>Portunus</taxon>
    </lineage>
</organism>
<gene>
    <name evidence="2" type="ORF">E2C01_093704</name>
</gene>
<accession>A0A5B7JZG0</accession>
<comment type="caution">
    <text evidence="2">The sequence shown here is derived from an EMBL/GenBank/DDBJ whole genome shotgun (WGS) entry which is preliminary data.</text>
</comment>
<keyword evidence="1" id="KW-0472">Membrane</keyword>
<keyword evidence="3" id="KW-1185">Reference proteome</keyword>
<keyword evidence="1" id="KW-0812">Transmembrane</keyword>
<feature type="transmembrane region" description="Helical" evidence="1">
    <location>
        <begin position="6"/>
        <end position="27"/>
    </location>
</feature>
<dbReference type="EMBL" id="VSRR010113636">
    <property type="protein sequence ID" value="MPC98338.1"/>
    <property type="molecule type" value="Genomic_DNA"/>
</dbReference>
<sequence length="67" mass="7178">MNEGTLYAMSQALTVPVVLYVSVWGVVCDGSLLMITRVRHCIVTALITTGLGLTLSGSKVSSQYLCR</sequence>
<dbReference type="AlphaFoldDB" id="A0A5B7JZG0"/>
<keyword evidence="1" id="KW-1133">Transmembrane helix</keyword>
<reference evidence="2 3" key="1">
    <citation type="submission" date="2019-05" db="EMBL/GenBank/DDBJ databases">
        <title>Another draft genome of Portunus trituberculatus and its Hox gene families provides insights of decapod evolution.</title>
        <authorList>
            <person name="Jeong J.-H."/>
            <person name="Song I."/>
            <person name="Kim S."/>
            <person name="Choi T."/>
            <person name="Kim D."/>
            <person name="Ryu S."/>
            <person name="Kim W."/>
        </authorList>
    </citation>
    <scope>NUCLEOTIDE SEQUENCE [LARGE SCALE GENOMIC DNA]</scope>
    <source>
        <tissue evidence="2">Muscle</tissue>
    </source>
</reference>
<evidence type="ECO:0000256" key="1">
    <source>
        <dbReference type="SAM" id="Phobius"/>
    </source>
</evidence>
<dbReference type="Proteomes" id="UP000324222">
    <property type="component" value="Unassembled WGS sequence"/>
</dbReference>
<evidence type="ECO:0000313" key="2">
    <source>
        <dbReference type="EMBL" id="MPC98338.1"/>
    </source>
</evidence>